<dbReference type="PANTHER" id="PTHR43085">
    <property type="entry name" value="HEXOKINASE FAMILY MEMBER"/>
    <property type="match status" value="1"/>
</dbReference>
<keyword evidence="2" id="KW-0808">Transferase</keyword>
<reference evidence="5" key="1">
    <citation type="submission" date="2024-07" db="EMBL/GenBank/DDBJ databases">
        <title>Complete genome sequence of Prevotella sp. YM-2024 GTC17253.</title>
        <authorList>
            <person name="Hayashi M."/>
            <person name="Muto Y."/>
            <person name="Tanaka K."/>
            <person name="Niwa H."/>
        </authorList>
    </citation>
    <scope>NUCLEOTIDE SEQUENCE</scope>
    <source>
        <strain evidence="5">GTC17253</strain>
    </source>
</reference>
<evidence type="ECO:0000259" key="4">
    <source>
        <dbReference type="Pfam" id="PF00294"/>
    </source>
</evidence>
<evidence type="ECO:0000256" key="2">
    <source>
        <dbReference type="ARBA" id="ARBA00022679"/>
    </source>
</evidence>
<dbReference type="EMBL" id="AP035785">
    <property type="protein sequence ID" value="BFO71688.1"/>
    <property type="molecule type" value="Genomic_DNA"/>
</dbReference>
<dbReference type="AlphaFoldDB" id="A0AB33IPS7"/>
<evidence type="ECO:0000256" key="3">
    <source>
        <dbReference type="ARBA" id="ARBA00022777"/>
    </source>
</evidence>
<name>A0AB33IPS7_9BACT</name>
<evidence type="ECO:0000313" key="5">
    <source>
        <dbReference type="EMBL" id="BFO71688.1"/>
    </source>
</evidence>
<sequence length="312" mass="34847">MRKVIGIGETVLDIIFKNGQPISAVPGGSSFNATISLGRSGVNTTFIGEAGNDRIGEYVVSFLRDNGVNADSVNVFAESKSPISLAFLDEKNNADYIFYKDHPHDQLDFIYPDVQRDDVVLFGSFFAVNPVIRPQVSAFLEYAHSRGAILYYDVNYRASHRNEIMKITPNLIENLEYADIVRGSIEDFEILYRLKEPERVYNAEISFYCKKFICTCGDAPTELRAENKLAKRYPVADTDVVSTIGAGDNFNAGFIYGLLKGGVTRDDIDRGLSEEQWDKAIGYGQMFSAESCKDIYNYVSAEFGNKMKSLNV</sequence>
<dbReference type="PANTHER" id="PTHR43085:SF57">
    <property type="entry name" value="CARBOHYDRATE KINASE PFKB DOMAIN-CONTAINING PROTEIN"/>
    <property type="match status" value="1"/>
</dbReference>
<dbReference type="InterPro" id="IPR050306">
    <property type="entry name" value="PfkB_Carbo_kinase"/>
</dbReference>
<dbReference type="GO" id="GO:0016301">
    <property type="term" value="F:kinase activity"/>
    <property type="evidence" value="ECO:0007669"/>
    <property type="project" value="UniProtKB-KW"/>
</dbReference>
<comment type="similarity">
    <text evidence="1">Belongs to the carbohydrate kinase PfkB family.</text>
</comment>
<dbReference type="PROSITE" id="PS00584">
    <property type="entry name" value="PFKB_KINASES_2"/>
    <property type="match status" value="1"/>
</dbReference>
<dbReference type="Pfam" id="PF00294">
    <property type="entry name" value="PfkB"/>
    <property type="match status" value="1"/>
</dbReference>
<protein>
    <submittedName>
        <fullName evidence="5">Carbohydrate kinase</fullName>
    </submittedName>
</protein>
<accession>A0AB33IPS7</accession>
<proteinExistence type="inferred from homology"/>
<dbReference type="CDD" id="cd01167">
    <property type="entry name" value="bac_FRK"/>
    <property type="match status" value="1"/>
</dbReference>
<keyword evidence="3 5" id="KW-0418">Kinase</keyword>
<feature type="domain" description="Carbohydrate kinase PfkB" evidence="4">
    <location>
        <begin position="3"/>
        <end position="263"/>
    </location>
</feature>
<dbReference type="InterPro" id="IPR002173">
    <property type="entry name" value="Carboh/pur_kinase_PfkB_CS"/>
</dbReference>
<dbReference type="InterPro" id="IPR011611">
    <property type="entry name" value="PfkB_dom"/>
</dbReference>
<evidence type="ECO:0000256" key="1">
    <source>
        <dbReference type="ARBA" id="ARBA00010688"/>
    </source>
</evidence>
<gene>
    <name evidence="5" type="ORF">GTC17253_16540</name>
</gene>
<organism evidence="5">
    <name type="scientific">Prevotella sp. GTC17253</name>
    <dbReference type="NCBI Taxonomy" id="3236793"/>
    <lineage>
        <taxon>Bacteria</taxon>
        <taxon>Pseudomonadati</taxon>
        <taxon>Bacteroidota</taxon>
        <taxon>Bacteroidia</taxon>
        <taxon>Bacteroidales</taxon>
        <taxon>Prevotellaceae</taxon>
        <taxon>Prevotella</taxon>
    </lineage>
</organism>
<dbReference type="Gene3D" id="3.40.1190.20">
    <property type="match status" value="1"/>
</dbReference>
<dbReference type="InterPro" id="IPR029056">
    <property type="entry name" value="Ribokinase-like"/>
</dbReference>
<dbReference type="SUPFAM" id="SSF53613">
    <property type="entry name" value="Ribokinase-like"/>
    <property type="match status" value="1"/>
</dbReference>